<dbReference type="EMBL" id="BLLH01000001">
    <property type="protein sequence ID" value="GFH39980.1"/>
    <property type="molecule type" value="Genomic_DNA"/>
</dbReference>
<name>A0A6A0B3S8_9LACT</name>
<accession>A0A6A0B3S8</accession>
<feature type="domain" description="Mga helix-turn-helix" evidence="1">
    <location>
        <begin position="1"/>
        <end position="34"/>
    </location>
</feature>
<organism evidence="2 3">
    <name type="scientific">Pseudolactococcus insecticola</name>
    <dbReference type="NCBI Taxonomy" id="2709158"/>
    <lineage>
        <taxon>Bacteria</taxon>
        <taxon>Bacillati</taxon>
        <taxon>Bacillota</taxon>
        <taxon>Bacilli</taxon>
        <taxon>Lactobacillales</taxon>
        <taxon>Streptococcaceae</taxon>
        <taxon>Pseudolactococcus</taxon>
    </lineage>
</organism>
<protein>
    <recommendedName>
        <fullName evidence="1">Mga helix-turn-helix domain-containing protein</fullName>
    </recommendedName>
</protein>
<evidence type="ECO:0000313" key="2">
    <source>
        <dbReference type="EMBL" id="GFH39980.1"/>
    </source>
</evidence>
<gene>
    <name evidence="2" type="ORF">Hs20B_03780</name>
</gene>
<comment type="caution">
    <text evidence="2">The sequence shown here is derived from an EMBL/GenBank/DDBJ whole genome shotgun (WGS) entry which is preliminary data.</text>
</comment>
<proteinExistence type="predicted"/>
<sequence length="362" mass="42615">MRELNQVLEDFNIAIKNGQMVGDELQIRYFYYQLLSFMDIRFSINDPEVIGLIKLLQPEFARTLSKAAQKRLACWNYVTRHRLTIANHQNDRLTQHIERRFKSDQLYLFLNQVVQPYFQRLTPSVSKYEGAMLYSFMVSFYILGEENFSSYDLTRRKKIGTAMLDTFTREMILNDYGYQRLSIEDERGLTYHLAQIHAQALYFRGNLTIFDQERLTYYYQAQLTTAPSDLLARLMTQTFTREPELAANTSAKAFIWQNYANLIIATEFSLHHTVFVGIELSNLTSLSDSLYHFLVAQLSGIAQVTIEKYRQHQYYDLVLTTVEKPIAVEKNRYYLSEFISDYDIKKIKIRLSAIKREKQGNK</sequence>
<evidence type="ECO:0000259" key="1">
    <source>
        <dbReference type="Pfam" id="PF05043"/>
    </source>
</evidence>
<dbReference type="AlphaFoldDB" id="A0A6A0B3S8"/>
<dbReference type="Pfam" id="PF05043">
    <property type="entry name" value="Mga"/>
    <property type="match status" value="1"/>
</dbReference>
<dbReference type="Proteomes" id="UP000475928">
    <property type="component" value="Unassembled WGS sequence"/>
</dbReference>
<keyword evidence="3" id="KW-1185">Reference proteome</keyword>
<dbReference type="InterPro" id="IPR007737">
    <property type="entry name" value="Mga_HTH"/>
</dbReference>
<reference evidence="2 3" key="1">
    <citation type="submission" date="2020-02" db="EMBL/GenBank/DDBJ databases">
        <title>Draft genome sequence of Lactococcus sp. Hs20B0-1.</title>
        <authorList>
            <person name="Noda S."/>
            <person name="Yuki M."/>
            <person name="Ohkuma M."/>
        </authorList>
    </citation>
    <scope>NUCLEOTIDE SEQUENCE [LARGE SCALE GENOMIC DNA]</scope>
    <source>
        <strain evidence="2 3">Hs20B0-1</strain>
    </source>
</reference>
<evidence type="ECO:0000313" key="3">
    <source>
        <dbReference type="Proteomes" id="UP000475928"/>
    </source>
</evidence>